<feature type="compositionally biased region" description="Low complexity" evidence="18">
    <location>
        <begin position="656"/>
        <end position="687"/>
    </location>
</feature>
<gene>
    <name evidence="20" type="ORF">E5288_WYG000321</name>
</gene>
<feature type="coiled-coil region" evidence="17">
    <location>
        <begin position="214"/>
        <end position="241"/>
    </location>
</feature>
<evidence type="ECO:0000256" key="13">
    <source>
        <dbReference type="ARBA" id="ARBA00023212"/>
    </source>
</evidence>
<reference evidence="20" key="1">
    <citation type="submission" date="2019-10" db="EMBL/GenBank/DDBJ databases">
        <title>The sequence and de novo assembly of the wild yak genome.</title>
        <authorList>
            <person name="Liu Y."/>
        </authorList>
    </citation>
    <scope>NUCLEOTIDE SEQUENCE [LARGE SCALE GENOMIC DNA]</scope>
    <source>
        <strain evidence="20">WY2019</strain>
    </source>
</reference>
<evidence type="ECO:0000256" key="16">
    <source>
        <dbReference type="PROSITE-ProRule" id="PRU00192"/>
    </source>
</evidence>
<dbReference type="GO" id="GO:0016705">
    <property type="term" value="F:oxidoreductase activity, acting on paired donors, with incorporation or reduction of molecular oxygen"/>
    <property type="evidence" value="ECO:0007669"/>
    <property type="project" value="InterPro"/>
</dbReference>
<evidence type="ECO:0000259" key="19">
    <source>
        <dbReference type="PROSITE" id="PS50002"/>
    </source>
</evidence>
<evidence type="ECO:0000256" key="15">
    <source>
        <dbReference type="PIRSR" id="PIRSR602401-1"/>
    </source>
</evidence>
<dbReference type="SUPFAM" id="SSF50044">
    <property type="entry name" value="SH3-domain"/>
    <property type="match status" value="1"/>
</dbReference>
<keyword evidence="8" id="KW-0597">Phosphoprotein</keyword>
<dbReference type="AlphaFoldDB" id="A0A6B0QQ90"/>
<comment type="similarity">
    <text evidence="5">Belongs to the cytochrome P450 family.</text>
</comment>
<name>A0A6B0QQ90_9CETA</name>
<dbReference type="Proteomes" id="UP000322234">
    <property type="component" value="Unassembled WGS sequence"/>
</dbReference>
<dbReference type="FunFam" id="2.30.30.40:FF:000002">
    <property type="entry name" value="abl interactor 1 isoform X1"/>
    <property type="match status" value="1"/>
</dbReference>
<evidence type="ECO:0000256" key="17">
    <source>
        <dbReference type="SAM" id="Coils"/>
    </source>
</evidence>
<proteinExistence type="inferred from homology"/>
<comment type="subcellular location">
    <subcellularLocation>
        <location evidence="2">Cell projection</location>
        <location evidence="2">Filopodium</location>
    </subcellularLocation>
    <subcellularLocation>
        <location evidence="3">Cell projection</location>
        <location evidence="3">Lamellipodium</location>
    </subcellularLocation>
    <subcellularLocation>
        <location evidence="1">Cytoplasm</location>
        <location evidence="1">Cytoskeleton</location>
    </subcellularLocation>
</comment>
<dbReference type="InterPro" id="IPR036028">
    <property type="entry name" value="SH3-like_dom_sf"/>
</dbReference>
<dbReference type="SUPFAM" id="SSF48264">
    <property type="entry name" value="Cytochrome P450"/>
    <property type="match status" value="1"/>
</dbReference>
<dbReference type="GO" id="GO:0016020">
    <property type="term" value="C:membrane"/>
    <property type="evidence" value="ECO:0007669"/>
    <property type="project" value="TreeGrafter"/>
</dbReference>
<evidence type="ECO:0000256" key="2">
    <source>
        <dbReference type="ARBA" id="ARBA00004486"/>
    </source>
</evidence>
<keyword evidence="9 15" id="KW-0349">Heme</keyword>
<dbReference type="Pfam" id="PF00067">
    <property type="entry name" value="p450"/>
    <property type="match status" value="1"/>
</dbReference>
<dbReference type="InterPro" id="IPR001128">
    <property type="entry name" value="Cyt_P450"/>
</dbReference>
<evidence type="ECO:0000256" key="6">
    <source>
        <dbReference type="ARBA" id="ARBA00022443"/>
    </source>
</evidence>
<sequence length="915" mass="101294">MLDFAIFAVTFLLALVGAVLYLYPASRQAAGIPGITPTEEKDGNLPDIVNSGSLHEFLVNLHERYGPVVSFWFGRRLVVSLGTVDVLKQHINPNKTLDPFETMLKSLLRYQSDSGNVSENHMRKKLYENGVTNCLRSNFALLIKLSEELLDKWLSYPESQHVPLCQHMLGFAMKSVTQMVMGSTFEDEQEVIRFQKNHGTVWSEIGKGFLDGSLDKSTTRKKQYEDALMQLESILKKIIKERKGRNFSQHIFIDSLVQGNLNDQQILEDTMIFSLASCMITAKLCTWAVCFLTTYEEIQKKLYEEIDQVLGKGPITSEKIEELRYCRQVLCETVRTAKLTPVSARLQDIEGKIDKFIIPRETLVLYALGVVLQDPGTWSSPYKFDPERFDDESVMKTFSLLGFSGTRECPELSLGFPWRYCRRCLCGLYEEEDVKMAELQMLLEEEIPGGRRALFDSYTNLERVADYCENNYIQTVDIHKEKVARREIGILTTNKNTSRTHKIIAPANLERPVRYIRKPIDYTILDDIGHGVKVSTQNMKMGGLPRTTPPTQKPPSPPMSGKGTLGRHSPYRTLEPVRPPVVPNDYVPSPTRNMAPSQQSPVRTASVNQRNRTYSSSGSSGGSHPSSRSSSRENSGSGSVGVPIAVPTPSPPSVFPAPAGSAGTPPLPATSASAPTPLVPATVPSSTAPDAAAGGAQTLADGFTSPTPPVVSSTPPTGHPVQFYSMNRPAARHTPPTIGGSLPYRRPPSITSQTSLQSQMNGGPFYSQNPVSLAPPPPSILQVTPQLPLMGFVARVQENISDAPPPPPPVEEPVFDESPPPPPPPEDYEEEEAAVVEYSDPYAEEDPPWAPRSYLEKVVAIYDYTKDKEDELSFQEGAIIYVIKKNDDGWYEGVMNGVTGLFPGNYVESIMHYSE</sequence>
<feature type="region of interest" description="Disordered" evidence="18">
    <location>
        <begin position="538"/>
        <end position="763"/>
    </location>
</feature>
<feature type="compositionally biased region" description="Polar residues" evidence="18">
    <location>
        <begin position="590"/>
        <end position="614"/>
    </location>
</feature>
<dbReference type="SMART" id="SM00326">
    <property type="entry name" value="SH3"/>
    <property type="match status" value="1"/>
</dbReference>
<dbReference type="GO" id="GO:0020037">
    <property type="term" value="F:heme binding"/>
    <property type="evidence" value="ECO:0007669"/>
    <property type="project" value="InterPro"/>
</dbReference>
<comment type="cofactor">
    <cofactor evidence="15">
        <name>heme</name>
        <dbReference type="ChEBI" id="CHEBI:30413"/>
    </cofactor>
</comment>
<dbReference type="GO" id="GO:0030027">
    <property type="term" value="C:lamellipodium"/>
    <property type="evidence" value="ECO:0007669"/>
    <property type="project" value="UniProtKB-SubCell"/>
</dbReference>
<dbReference type="InterPro" id="IPR035726">
    <property type="entry name" value="Abi2_SH3"/>
</dbReference>
<dbReference type="PANTHER" id="PTHR24280:SF4">
    <property type="entry name" value="CYTOCHROME P450 20A1"/>
    <property type="match status" value="1"/>
</dbReference>
<evidence type="ECO:0000256" key="4">
    <source>
        <dbReference type="ARBA" id="ARBA00010020"/>
    </source>
</evidence>
<dbReference type="Gene3D" id="2.30.30.40">
    <property type="entry name" value="SH3 Domains"/>
    <property type="match status" value="1"/>
</dbReference>
<evidence type="ECO:0000256" key="8">
    <source>
        <dbReference type="ARBA" id="ARBA00022553"/>
    </source>
</evidence>
<keyword evidence="12 17" id="KW-0175">Coiled coil</keyword>
<dbReference type="GO" id="GO:0005856">
    <property type="term" value="C:cytoskeleton"/>
    <property type="evidence" value="ECO:0007669"/>
    <property type="project" value="UniProtKB-SubCell"/>
</dbReference>
<feature type="compositionally biased region" description="Pro residues" evidence="18">
    <location>
        <begin position="646"/>
        <end position="655"/>
    </location>
</feature>
<feature type="binding site" description="axial binding residue" evidence="15">
    <location>
        <position position="409"/>
    </location>
    <ligand>
        <name>heme</name>
        <dbReference type="ChEBI" id="CHEBI:30413"/>
    </ligand>
    <ligandPart>
        <name>Fe</name>
        <dbReference type="ChEBI" id="CHEBI:18248"/>
    </ligandPart>
</feature>
<evidence type="ECO:0000256" key="10">
    <source>
        <dbReference type="ARBA" id="ARBA00022723"/>
    </source>
</evidence>
<feature type="domain" description="SH3" evidence="19">
    <location>
        <begin position="853"/>
        <end position="912"/>
    </location>
</feature>
<dbReference type="InterPro" id="IPR002401">
    <property type="entry name" value="Cyt_P450_E_grp-I"/>
</dbReference>
<dbReference type="InterPro" id="IPR001452">
    <property type="entry name" value="SH3_domain"/>
</dbReference>
<keyword evidence="11 15" id="KW-0408">Iron</keyword>
<evidence type="ECO:0000256" key="12">
    <source>
        <dbReference type="ARBA" id="ARBA00023054"/>
    </source>
</evidence>
<evidence type="ECO:0000256" key="5">
    <source>
        <dbReference type="ARBA" id="ARBA00010617"/>
    </source>
</evidence>
<dbReference type="Gene3D" id="6.10.140.1620">
    <property type="match status" value="1"/>
</dbReference>
<dbReference type="CDD" id="cd11972">
    <property type="entry name" value="SH3_Abi2"/>
    <property type="match status" value="1"/>
</dbReference>
<dbReference type="InterPro" id="IPR012849">
    <property type="entry name" value="Abl-interactor_HHR_dom"/>
</dbReference>
<keyword evidence="7" id="KW-0963">Cytoplasm</keyword>
<keyword evidence="13" id="KW-0206">Cytoskeleton</keyword>
<feature type="region of interest" description="Disordered" evidence="18">
    <location>
        <begin position="799"/>
        <end position="833"/>
    </location>
</feature>
<dbReference type="PROSITE" id="PS50002">
    <property type="entry name" value="SH3"/>
    <property type="match status" value="1"/>
</dbReference>
<dbReference type="Pfam" id="PF00018">
    <property type="entry name" value="SH3_1"/>
    <property type="match status" value="1"/>
</dbReference>
<evidence type="ECO:0000256" key="7">
    <source>
        <dbReference type="ARBA" id="ARBA00022490"/>
    </source>
</evidence>
<comment type="similarity">
    <text evidence="4">Belongs to the ABI family.</text>
</comment>
<evidence type="ECO:0000256" key="9">
    <source>
        <dbReference type="ARBA" id="ARBA00022617"/>
    </source>
</evidence>
<dbReference type="PANTHER" id="PTHR24280">
    <property type="entry name" value="CYTOCHROME P450 20A1"/>
    <property type="match status" value="1"/>
</dbReference>
<evidence type="ECO:0000256" key="11">
    <source>
        <dbReference type="ARBA" id="ARBA00023004"/>
    </source>
</evidence>
<organism evidence="20 21">
    <name type="scientific">Bos mutus</name>
    <name type="common">wild yak</name>
    <dbReference type="NCBI Taxonomy" id="72004"/>
    <lineage>
        <taxon>Eukaryota</taxon>
        <taxon>Metazoa</taxon>
        <taxon>Chordata</taxon>
        <taxon>Craniata</taxon>
        <taxon>Vertebrata</taxon>
        <taxon>Euteleostomi</taxon>
        <taxon>Mammalia</taxon>
        <taxon>Eutheria</taxon>
        <taxon>Laurasiatheria</taxon>
        <taxon>Artiodactyla</taxon>
        <taxon>Ruminantia</taxon>
        <taxon>Pecora</taxon>
        <taxon>Bovidae</taxon>
        <taxon>Bovinae</taxon>
        <taxon>Bos</taxon>
    </lineage>
</organism>
<dbReference type="InterPro" id="IPR036396">
    <property type="entry name" value="Cyt_P450_sf"/>
</dbReference>
<dbReference type="InterPro" id="IPR052666">
    <property type="entry name" value="CYP450_20A1-like"/>
</dbReference>
<feature type="compositionally biased region" description="Low complexity" evidence="18">
    <location>
        <begin position="615"/>
        <end position="645"/>
    </location>
</feature>
<feature type="compositionally biased region" description="Pro residues" evidence="18">
    <location>
        <begin position="547"/>
        <end position="558"/>
    </location>
</feature>
<keyword evidence="21" id="KW-1185">Reference proteome</keyword>
<keyword evidence="10 15" id="KW-0479">Metal-binding</keyword>
<keyword evidence="6 16" id="KW-0728">SH3 domain</keyword>
<dbReference type="PRINTS" id="PR00452">
    <property type="entry name" value="SH3DOMAIN"/>
</dbReference>
<dbReference type="Pfam" id="PF07815">
    <property type="entry name" value="Abi_HHR"/>
    <property type="match status" value="1"/>
</dbReference>
<accession>A0A6B0QQ90</accession>
<keyword evidence="14" id="KW-0966">Cell projection</keyword>
<evidence type="ECO:0000256" key="18">
    <source>
        <dbReference type="SAM" id="MobiDB-lite"/>
    </source>
</evidence>
<evidence type="ECO:0000313" key="21">
    <source>
        <dbReference type="Proteomes" id="UP000322234"/>
    </source>
</evidence>
<evidence type="ECO:0000313" key="20">
    <source>
        <dbReference type="EMBL" id="MXQ79182.1"/>
    </source>
</evidence>
<protein>
    <recommendedName>
        <fullName evidence="19">SH3 domain-containing protein</fullName>
    </recommendedName>
</protein>
<dbReference type="GO" id="GO:0005506">
    <property type="term" value="F:iron ion binding"/>
    <property type="evidence" value="ECO:0007669"/>
    <property type="project" value="InterPro"/>
</dbReference>
<comment type="caution">
    <text evidence="20">The sequence shown here is derived from an EMBL/GenBank/DDBJ whole genome shotgun (WGS) entry which is preliminary data.</text>
</comment>
<dbReference type="GO" id="GO:0004497">
    <property type="term" value="F:monooxygenase activity"/>
    <property type="evidence" value="ECO:0007669"/>
    <property type="project" value="InterPro"/>
</dbReference>
<feature type="compositionally biased region" description="Polar residues" evidence="18">
    <location>
        <begin position="749"/>
        <end position="763"/>
    </location>
</feature>
<evidence type="ECO:0000256" key="1">
    <source>
        <dbReference type="ARBA" id="ARBA00004245"/>
    </source>
</evidence>
<evidence type="ECO:0000256" key="14">
    <source>
        <dbReference type="ARBA" id="ARBA00023273"/>
    </source>
</evidence>
<dbReference type="GO" id="GO:0030175">
    <property type="term" value="C:filopodium"/>
    <property type="evidence" value="ECO:0007669"/>
    <property type="project" value="UniProtKB-SubCell"/>
</dbReference>
<dbReference type="EMBL" id="VBQZ03000001">
    <property type="protein sequence ID" value="MXQ79182.1"/>
    <property type="molecule type" value="Genomic_DNA"/>
</dbReference>
<dbReference type="Gene3D" id="1.10.630.10">
    <property type="entry name" value="Cytochrome P450"/>
    <property type="match status" value="1"/>
</dbReference>
<evidence type="ECO:0000256" key="3">
    <source>
        <dbReference type="ARBA" id="ARBA00004510"/>
    </source>
</evidence>
<dbReference type="PRINTS" id="PR00463">
    <property type="entry name" value="EP450I"/>
</dbReference>